<accession>A0A1J5QS51</accession>
<evidence type="ECO:0000256" key="1">
    <source>
        <dbReference type="SAM" id="Phobius"/>
    </source>
</evidence>
<keyword evidence="1" id="KW-0472">Membrane</keyword>
<evidence type="ECO:0000313" key="2">
    <source>
        <dbReference type="EMBL" id="OIQ86473.1"/>
    </source>
</evidence>
<dbReference type="EMBL" id="MLJW01000477">
    <property type="protein sequence ID" value="OIQ86473.1"/>
    <property type="molecule type" value="Genomic_DNA"/>
</dbReference>
<dbReference type="AlphaFoldDB" id="A0A1J5QS51"/>
<evidence type="ECO:0008006" key="3">
    <source>
        <dbReference type="Google" id="ProtNLM"/>
    </source>
</evidence>
<feature type="transmembrane region" description="Helical" evidence="1">
    <location>
        <begin position="26"/>
        <end position="43"/>
    </location>
</feature>
<sequence>MAASGVDYKITARPNCSLPPAGKVRLFALIATISLLISIAFGLAGAWMVLPFAGLELLALAFAFYIIHCHAEDYESITIDGDRLAVERRDGHHVSQMEFHRYWVHVLLRMNQGGEQRLWLRSHGQEVEVGRYMSNEQRLALAQQLKKRTGAFYQR</sequence>
<name>A0A1J5QS51_9ZZZZ</name>
<reference evidence="2" key="1">
    <citation type="submission" date="2016-10" db="EMBL/GenBank/DDBJ databases">
        <title>Sequence of Gallionella enrichment culture.</title>
        <authorList>
            <person name="Poehlein A."/>
            <person name="Muehling M."/>
            <person name="Daniel R."/>
        </authorList>
    </citation>
    <scope>NUCLEOTIDE SEQUENCE</scope>
</reference>
<comment type="caution">
    <text evidence="2">The sequence shown here is derived from an EMBL/GenBank/DDBJ whole genome shotgun (WGS) entry which is preliminary data.</text>
</comment>
<feature type="transmembrane region" description="Helical" evidence="1">
    <location>
        <begin position="49"/>
        <end position="67"/>
    </location>
</feature>
<keyword evidence="1" id="KW-0812">Transmembrane</keyword>
<proteinExistence type="predicted"/>
<keyword evidence="1" id="KW-1133">Transmembrane helix</keyword>
<dbReference type="InterPro" id="IPR019253">
    <property type="entry name" value="DUF2244_TM"/>
</dbReference>
<gene>
    <name evidence="2" type="ORF">GALL_316670</name>
</gene>
<protein>
    <recommendedName>
        <fullName evidence="3">Integral membrane protein</fullName>
    </recommendedName>
</protein>
<dbReference type="Pfam" id="PF10003">
    <property type="entry name" value="DUF2244"/>
    <property type="match status" value="1"/>
</dbReference>
<organism evidence="2">
    <name type="scientific">mine drainage metagenome</name>
    <dbReference type="NCBI Taxonomy" id="410659"/>
    <lineage>
        <taxon>unclassified sequences</taxon>
        <taxon>metagenomes</taxon>
        <taxon>ecological metagenomes</taxon>
    </lineage>
</organism>